<dbReference type="EMBL" id="JBHPBY010000260">
    <property type="protein sequence ID" value="MFC1852060.1"/>
    <property type="molecule type" value="Genomic_DNA"/>
</dbReference>
<reference evidence="2 3" key="1">
    <citation type="submission" date="2024-09" db="EMBL/GenBank/DDBJ databases">
        <title>Laminarin stimulates single cell rates of sulfate reduction while oxygen inhibits transcriptomic activity in coastal marine sediment.</title>
        <authorList>
            <person name="Lindsay M."/>
            <person name="Orcutt B."/>
            <person name="Emerson D."/>
            <person name="Stepanauskas R."/>
            <person name="D'Angelo T."/>
        </authorList>
    </citation>
    <scope>NUCLEOTIDE SEQUENCE [LARGE SCALE GENOMIC DNA]</scope>
    <source>
        <strain evidence="2">SAG AM-311-K15</strain>
    </source>
</reference>
<proteinExistence type="predicted"/>
<feature type="domain" description="DUF5916" evidence="1">
    <location>
        <begin position="28"/>
        <end position="111"/>
    </location>
</feature>
<organism evidence="2 3">
    <name type="scientific">candidate division CSSED10-310 bacterium</name>
    <dbReference type="NCBI Taxonomy" id="2855610"/>
    <lineage>
        <taxon>Bacteria</taxon>
        <taxon>Bacteria division CSSED10-310</taxon>
    </lineage>
</organism>
<protein>
    <submittedName>
        <fullName evidence="2">DUF5916 domain-containing protein</fullName>
    </submittedName>
</protein>
<dbReference type="Proteomes" id="UP001594351">
    <property type="component" value="Unassembled WGS sequence"/>
</dbReference>
<comment type="caution">
    <text evidence="2">The sequence shown here is derived from an EMBL/GenBank/DDBJ whole genome shotgun (WGS) entry which is preliminary data.</text>
</comment>
<evidence type="ECO:0000313" key="3">
    <source>
        <dbReference type="Proteomes" id="UP001594351"/>
    </source>
</evidence>
<dbReference type="Pfam" id="PF19313">
    <property type="entry name" value="DUF5916"/>
    <property type="match status" value="1"/>
</dbReference>
<keyword evidence="3" id="KW-1185">Reference proteome</keyword>
<evidence type="ECO:0000259" key="1">
    <source>
        <dbReference type="Pfam" id="PF19313"/>
    </source>
</evidence>
<dbReference type="InterPro" id="IPR045670">
    <property type="entry name" value="DUF5916"/>
</dbReference>
<evidence type="ECO:0000313" key="2">
    <source>
        <dbReference type="EMBL" id="MFC1852060.1"/>
    </source>
</evidence>
<sequence length="113" mass="13405">MTDPKATHFTDRYSEFTTDQQTYTDDAYHFDENNDGFSDYEVADPDFNVQYFISNLVIRWEYTPGSTLYVVWSQGREGYAPQGDFSFKEDMRDLFAVHPHNVFLIKLNYWLSL</sequence>
<accession>A0ABV6Z0T6</accession>
<name>A0ABV6Z0T6_UNCC1</name>
<gene>
    <name evidence="2" type="ORF">ACFL27_17845</name>
</gene>